<dbReference type="FunFam" id="3.20.20.70:FF:000024">
    <property type="entry name" value="Indole-3-glycerol phosphate synthase"/>
    <property type="match status" value="1"/>
</dbReference>
<dbReference type="CDD" id="cd00331">
    <property type="entry name" value="IGPS"/>
    <property type="match status" value="1"/>
</dbReference>
<dbReference type="EMBL" id="JACRTA010000002">
    <property type="protein sequence ID" value="MBC8568655.1"/>
    <property type="molecule type" value="Genomic_DNA"/>
</dbReference>
<dbReference type="GO" id="GO:0000162">
    <property type="term" value="P:L-tryptophan biosynthetic process"/>
    <property type="evidence" value="ECO:0007669"/>
    <property type="project" value="UniProtKB-UniRule"/>
</dbReference>
<keyword evidence="5 9" id="KW-0210">Decarboxylase</keyword>
<evidence type="ECO:0000259" key="10">
    <source>
        <dbReference type="Pfam" id="PF00218"/>
    </source>
</evidence>
<dbReference type="HAMAP" id="MF_00134_B">
    <property type="entry name" value="IGPS_B"/>
    <property type="match status" value="1"/>
</dbReference>
<evidence type="ECO:0000256" key="2">
    <source>
        <dbReference type="ARBA" id="ARBA00004696"/>
    </source>
</evidence>
<evidence type="ECO:0000256" key="5">
    <source>
        <dbReference type="ARBA" id="ARBA00022793"/>
    </source>
</evidence>
<dbReference type="RefSeq" id="WP_177268023.1">
    <property type="nucleotide sequence ID" value="NZ_JACRTA010000002.1"/>
</dbReference>
<protein>
    <recommendedName>
        <fullName evidence="9">Indole-3-glycerol phosphate synthase</fullName>
        <shortName evidence="9">IGPS</shortName>
        <ecNumber evidence="9">4.1.1.48</ecNumber>
    </recommendedName>
</protein>
<organism evidence="11 12">
    <name type="scientific">Lentihominibacter hominis</name>
    <dbReference type="NCBI Taxonomy" id="2763645"/>
    <lineage>
        <taxon>Bacteria</taxon>
        <taxon>Bacillati</taxon>
        <taxon>Bacillota</taxon>
        <taxon>Clostridia</taxon>
        <taxon>Peptostreptococcales</taxon>
        <taxon>Anaerovoracaceae</taxon>
        <taxon>Lentihominibacter</taxon>
    </lineage>
</organism>
<dbReference type="SUPFAM" id="SSF51366">
    <property type="entry name" value="Ribulose-phoshate binding barrel"/>
    <property type="match status" value="1"/>
</dbReference>
<feature type="domain" description="Indole-3-glycerol phosphate synthase" evidence="10">
    <location>
        <begin position="7"/>
        <end position="264"/>
    </location>
</feature>
<keyword evidence="7 9" id="KW-0057">Aromatic amino acid biosynthesis</keyword>
<dbReference type="InterPro" id="IPR001468">
    <property type="entry name" value="Indole-3-GlycerolPSynthase_CS"/>
</dbReference>
<dbReference type="EC" id="4.1.1.48" evidence="9"/>
<dbReference type="PANTHER" id="PTHR22854:SF2">
    <property type="entry name" value="INDOLE-3-GLYCEROL-PHOSPHATE SYNTHASE"/>
    <property type="match status" value="1"/>
</dbReference>
<accession>A0A926E6B1</accession>
<evidence type="ECO:0000256" key="9">
    <source>
        <dbReference type="HAMAP-Rule" id="MF_00134"/>
    </source>
</evidence>
<name>A0A926E6B1_9FIRM</name>
<comment type="caution">
    <text evidence="11">The sequence shown here is derived from an EMBL/GenBank/DDBJ whole genome shotgun (WGS) entry which is preliminary data.</text>
</comment>
<dbReference type="InterPro" id="IPR011060">
    <property type="entry name" value="RibuloseP-bd_barrel"/>
</dbReference>
<evidence type="ECO:0000256" key="8">
    <source>
        <dbReference type="ARBA" id="ARBA00023239"/>
    </source>
</evidence>
<evidence type="ECO:0000256" key="4">
    <source>
        <dbReference type="ARBA" id="ARBA00022605"/>
    </source>
</evidence>
<dbReference type="InterPro" id="IPR013798">
    <property type="entry name" value="Indole-3-glycerol_P_synth_dom"/>
</dbReference>
<keyword evidence="6 9" id="KW-0822">Tryptophan biosynthesis</keyword>
<keyword evidence="4 9" id="KW-0028">Amino-acid biosynthesis</keyword>
<evidence type="ECO:0000256" key="1">
    <source>
        <dbReference type="ARBA" id="ARBA00001633"/>
    </source>
</evidence>
<dbReference type="PANTHER" id="PTHR22854">
    <property type="entry name" value="TRYPTOPHAN BIOSYNTHESIS PROTEIN"/>
    <property type="match status" value="1"/>
</dbReference>
<comment type="pathway">
    <text evidence="2 9">Amino-acid biosynthesis; L-tryptophan biosynthesis; L-tryptophan from chorismate: step 4/5.</text>
</comment>
<dbReference type="GO" id="GO:0004640">
    <property type="term" value="F:phosphoribosylanthranilate isomerase activity"/>
    <property type="evidence" value="ECO:0007669"/>
    <property type="project" value="TreeGrafter"/>
</dbReference>
<evidence type="ECO:0000256" key="6">
    <source>
        <dbReference type="ARBA" id="ARBA00022822"/>
    </source>
</evidence>
<reference evidence="11" key="1">
    <citation type="submission" date="2020-08" db="EMBL/GenBank/DDBJ databases">
        <title>Genome public.</title>
        <authorList>
            <person name="Liu C."/>
            <person name="Sun Q."/>
        </authorList>
    </citation>
    <scope>NUCLEOTIDE SEQUENCE</scope>
    <source>
        <strain evidence="11">NSJ-24</strain>
    </source>
</reference>
<comment type="catalytic activity">
    <reaction evidence="1 9">
        <text>1-(2-carboxyphenylamino)-1-deoxy-D-ribulose 5-phosphate + H(+) = (1S,2R)-1-C-(indol-3-yl)glycerol 3-phosphate + CO2 + H2O</text>
        <dbReference type="Rhea" id="RHEA:23476"/>
        <dbReference type="ChEBI" id="CHEBI:15377"/>
        <dbReference type="ChEBI" id="CHEBI:15378"/>
        <dbReference type="ChEBI" id="CHEBI:16526"/>
        <dbReference type="ChEBI" id="CHEBI:58613"/>
        <dbReference type="ChEBI" id="CHEBI:58866"/>
        <dbReference type="EC" id="4.1.1.48"/>
    </reaction>
</comment>
<dbReference type="Gene3D" id="3.20.20.70">
    <property type="entry name" value="Aldolase class I"/>
    <property type="match status" value="1"/>
</dbReference>
<evidence type="ECO:0000256" key="7">
    <source>
        <dbReference type="ARBA" id="ARBA00023141"/>
    </source>
</evidence>
<proteinExistence type="inferred from homology"/>
<comment type="similarity">
    <text evidence="3 9">Belongs to the TrpC family.</text>
</comment>
<dbReference type="GO" id="GO:0004425">
    <property type="term" value="F:indole-3-glycerol-phosphate synthase activity"/>
    <property type="evidence" value="ECO:0007669"/>
    <property type="project" value="UniProtKB-UniRule"/>
</dbReference>
<dbReference type="Proteomes" id="UP000610862">
    <property type="component" value="Unassembled WGS sequence"/>
</dbReference>
<dbReference type="InterPro" id="IPR045186">
    <property type="entry name" value="Indole-3-glycerol_P_synth"/>
</dbReference>
<evidence type="ECO:0000256" key="3">
    <source>
        <dbReference type="ARBA" id="ARBA00008737"/>
    </source>
</evidence>
<evidence type="ECO:0000313" key="11">
    <source>
        <dbReference type="EMBL" id="MBC8568655.1"/>
    </source>
</evidence>
<evidence type="ECO:0000313" key="12">
    <source>
        <dbReference type="Proteomes" id="UP000610862"/>
    </source>
</evidence>
<dbReference type="InterPro" id="IPR013785">
    <property type="entry name" value="Aldolase_TIM"/>
</dbReference>
<keyword evidence="12" id="KW-1185">Reference proteome</keyword>
<dbReference type="NCBIfam" id="NF001377">
    <property type="entry name" value="PRK00278.2-4"/>
    <property type="match status" value="1"/>
</dbReference>
<keyword evidence="8 9" id="KW-0456">Lyase</keyword>
<dbReference type="PROSITE" id="PS00614">
    <property type="entry name" value="IGPS"/>
    <property type="match status" value="1"/>
</dbReference>
<gene>
    <name evidence="9 11" type="primary">trpC</name>
    <name evidence="11" type="ORF">H8692_07790</name>
</gene>
<dbReference type="AlphaFoldDB" id="A0A926E6B1"/>
<dbReference type="Pfam" id="PF00218">
    <property type="entry name" value="IGPS"/>
    <property type="match status" value="1"/>
</dbReference>
<sequence length="280" mass="31092">METENILDQITAKARGRVRKKKEFVSPQEIKMRAEAICQDTLKKPKITFREALMKEGMSYICEVKKASPSKGIITDDFPYLDIAMEYEAAGAAAISCLTEPFYFMGDDRYLAEISEAVDIPVLRKDFVVSDYMIYEAKTLGASAVLLICSILTEEKLSEYIRLSQNLGMDALVEAHDEAEVKKAVNAGANIIGINNRDLRSFRVDMENSVKLRSLVPENIIFVSESGIRSNDDIRKLRHNNVDAVLIGEILMRSSDKKAALKELSGGLDAGGKAKTAAER</sequence>